<dbReference type="InterPro" id="IPR035906">
    <property type="entry name" value="MetI-like_sf"/>
</dbReference>
<accession>A0AA96JXB7</accession>
<feature type="coiled-coil region" evidence="10">
    <location>
        <begin position="174"/>
        <end position="222"/>
    </location>
</feature>
<proteinExistence type="inferred from homology"/>
<keyword evidence="7 9" id="KW-1133">Transmembrane helix</keyword>
<evidence type="ECO:0000259" key="11">
    <source>
        <dbReference type="PROSITE" id="PS50928"/>
    </source>
</evidence>
<protein>
    <recommendedName>
        <fullName evidence="3 9">Phosphate transport system permease protein PstA</fullName>
    </recommendedName>
</protein>
<dbReference type="CDD" id="cd06261">
    <property type="entry name" value="TM_PBP2"/>
    <property type="match status" value="1"/>
</dbReference>
<keyword evidence="8 9" id="KW-0472">Membrane</keyword>
<dbReference type="PROSITE" id="PS51257">
    <property type="entry name" value="PROKAR_LIPOPROTEIN"/>
    <property type="match status" value="1"/>
</dbReference>
<feature type="transmembrane region" description="Helical" evidence="9">
    <location>
        <begin position="508"/>
        <end position="530"/>
    </location>
</feature>
<feature type="transmembrane region" description="Helical" evidence="9">
    <location>
        <begin position="340"/>
        <end position="364"/>
    </location>
</feature>
<dbReference type="KEGG" id="nall:PP769_11205"/>
<gene>
    <name evidence="12" type="primary">pstA</name>
    <name evidence="12" type="ORF">PP769_11205</name>
</gene>
<dbReference type="Pfam" id="PF00528">
    <property type="entry name" value="BPD_transp_1"/>
    <property type="match status" value="1"/>
</dbReference>
<evidence type="ECO:0000256" key="1">
    <source>
        <dbReference type="ARBA" id="ARBA00004651"/>
    </source>
</evidence>
<dbReference type="GO" id="GO:0035435">
    <property type="term" value="P:phosphate ion transmembrane transport"/>
    <property type="evidence" value="ECO:0007669"/>
    <property type="project" value="InterPro"/>
</dbReference>
<dbReference type="GO" id="GO:0005315">
    <property type="term" value="F:phosphate transmembrane transporter activity"/>
    <property type="evidence" value="ECO:0007669"/>
    <property type="project" value="InterPro"/>
</dbReference>
<keyword evidence="6 9" id="KW-0812">Transmembrane</keyword>
<dbReference type="PROSITE" id="PS50928">
    <property type="entry name" value="ABC_TM1"/>
    <property type="match status" value="1"/>
</dbReference>
<dbReference type="AlphaFoldDB" id="A0AA96JXB7"/>
<evidence type="ECO:0000256" key="7">
    <source>
        <dbReference type="ARBA" id="ARBA00022989"/>
    </source>
</evidence>
<evidence type="ECO:0000256" key="4">
    <source>
        <dbReference type="ARBA" id="ARBA00022448"/>
    </source>
</evidence>
<keyword evidence="4" id="KW-0813">Transport</keyword>
<dbReference type="InterPro" id="IPR000515">
    <property type="entry name" value="MetI-like"/>
</dbReference>
<dbReference type="Proteomes" id="UP001302719">
    <property type="component" value="Chromosome"/>
</dbReference>
<feature type="domain" description="ABC transmembrane type-1" evidence="11">
    <location>
        <begin position="295"/>
        <end position="527"/>
    </location>
</feature>
<organism evidence="12 13">
    <name type="scientific">Candidatus Nitrospira allomarina</name>
    <dbReference type="NCBI Taxonomy" id="3020900"/>
    <lineage>
        <taxon>Bacteria</taxon>
        <taxon>Pseudomonadati</taxon>
        <taxon>Nitrospirota</taxon>
        <taxon>Nitrospiria</taxon>
        <taxon>Nitrospirales</taxon>
        <taxon>Nitrospiraceae</taxon>
        <taxon>Nitrospira</taxon>
    </lineage>
</organism>
<dbReference type="EMBL" id="CP116967">
    <property type="protein sequence ID" value="WNM56549.1"/>
    <property type="molecule type" value="Genomic_DNA"/>
</dbReference>
<evidence type="ECO:0000256" key="10">
    <source>
        <dbReference type="SAM" id="Coils"/>
    </source>
</evidence>
<feature type="transmembrane region" description="Helical" evidence="9">
    <location>
        <begin position="12"/>
        <end position="45"/>
    </location>
</feature>
<evidence type="ECO:0000256" key="6">
    <source>
        <dbReference type="ARBA" id="ARBA00022692"/>
    </source>
</evidence>
<dbReference type="RefSeq" id="WP_312640142.1">
    <property type="nucleotide sequence ID" value="NZ_CP116967.1"/>
</dbReference>
<evidence type="ECO:0000256" key="8">
    <source>
        <dbReference type="ARBA" id="ARBA00023136"/>
    </source>
</evidence>
<comment type="subcellular location">
    <subcellularLocation>
        <location evidence="1 9">Cell membrane</location>
        <topology evidence="1 9">Multi-pass membrane protein</topology>
    </subcellularLocation>
</comment>
<name>A0AA96JXB7_9BACT</name>
<feature type="transmembrane region" description="Helical" evidence="9">
    <location>
        <begin position="291"/>
        <end position="320"/>
    </location>
</feature>
<feature type="transmembrane region" description="Helical" evidence="9">
    <location>
        <begin position="427"/>
        <end position="449"/>
    </location>
</feature>
<sequence length="543" mass="60387">MKFFQRFFSSGTLFIWLAGGALACSLLLIGGLLALIFINGMGYFWPKDLVQLTLKDNTRVLGEIVDSQRIPETVTADFPDGQSRIQLKVGNRDVYGLDFRWVDEADIAQRNRPQDVIAFERREWGNFYGWVTAVWDGETRLAQGQDIGWDVWYPFLKQAEVLHQEIHHIEHDVIGAINADMERARLNLKVLESKGEISQDSADILQREIQQREAAYQEQIERLVGLYERLNRYRVTLLDVTGEEKTFPVGGIVKAWRPNAMTVSDKILMYVENFWNVLSEEPREANTEGGIFPAIFGTVMMVLVMSVVVVPFGVLAAVYLKEYAKQGPLTRMIRIAVNNLAGVPSIVFGVFGLGFFVYAVGGTIDQLFFSASLPNPTFGTGGMLWASLTLALMTVPVVIVATEEGLSAVPREYREGSLGLGATKFESLMRVVLPCAMPGILTGLILAVSRATGEVAPLMLTGVVKLAPALPVDSQFPFLHLDRKFMHLGFHIYDVGFQSPNVEAAKPMVYVTTLVLVLVVLLLNMTAIALRTRMRKRYAGASV</sequence>
<evidence type="ECO:0000256" key="3">
    <source>
        <dbReference type="ARBA" id="ARBA00016864"/>
    </source>
</evidence>
<evidence type="ECO:0000256" key="9">
    <source>
        <dbReference type="RuleBase" id="RU363043"/>
    </source>
</evidence>
<dbReference type="PANTHER" id="PTHR43470">
    <property type="entry name" value="PHOSPHATE TRANSPORT SYSTEM PERMEASE PROTEIN PSTA-RELATED"/>
    <property type="match status" value="1"/>
</dbReference>
<keyword evidence="10" id="KW-0175">Coiled coil</keyword>
<dbReference type="SUPFAM" id="SSF161098">
    <property type="entry name" value="MetI-like"/>
    <property type="match status" value="1"/>
</dbReference>
<dbReference type="GO" id="GO:0005886">
    <property type="term" value="C:plasma membrane"/>
    <property type="evidence" value="ECO:0007669"/>
    <property type="project" value="UniProtKB-SubCell"/>
</dbReference>
<dbReference type="PANTHER" id="PTHR43470:SF6">
    <property type="entry name" value="PHOSPHATE TRANSPORT SYSTEM PERMEASE PROTEIN PSTA"/>
    <property type="match status" value="1"/>
</dbReference>
<evidence type="ECO:0000313" key="12">
    <source>
        <dbReference type="EMBL" id="WNM56549.1"/>
    </source>
</evidence>
<feature type="transmembrane region" description="Helical" evidence="9">
    <location>
        <begin position="384"/>
        <end position="406"/>
    </location>
</feature>
<comment type="similarity">
    <text evidence="2 9">Belongs to the binding-protein-dependent transport system permease family. CysTW subfamily.</text>
</comment>
<evidence type="ECO:0000256" key="5">
    <source>
        <dbReference type="ARBA" id="ARBA00022475"/>
    </source>
</evidence>
<reference evidence="12 13" key="1">
    <citation type="submission" date="2023-01" db="EMBL/GenBank/DDBJ databases">
        <title>Cultivation and genomic characterization of new, ubiquitous marine nitrite-oxidizing bacteria from the Nitrospirales.</title>
        <authorList>
            <person name="Mueller A.J."/>
            <person name="Daebeler A."/>
            <person name="Herbold C.W."/>
            <person name="Kirkegaard R.H."/>
            <person name="Daims H."/>
        </authorList>
    </citation>
    <scope>NUCLEOTIDE SEQUENCE [LARGE SCALE GENOMIC DNA]</scope>
    <source>
        <strain evidence="12 13">VA</strain>
    </source>
</reference>
<keyword evidence="5 9" id="KW-1003">Cell membrane</keyword>
<keyword evidence="13" id="KW-1185">Reference proteome</keyword>
<dbReference type="InterPro" id="IPR005672">
    <property type="entry name" value="Phosphate_PstA"/>
</dbReference>
<dbReference type="NCBIfam" id="TIGR00974">
    <property type="entry name" value="3a0107s02c"/>
    <property type="match status" value="1"/>
</dbReference>
<evidence type="ECO:0000313" key="13">
    <source>
        <dbReference type="Proteomes" id="UP001302719"/>
    </source>
</evidence>
<evidence type="ECO:0000256" key="2">
    <source>
        <dbReference type="ARBA" id="ARBA00007069"/>
    </source>
</evidence>
<dbReference type="Gene3D" id="1.10.3720.10">
    <property type="entry name" value="MetI-like"/>
    <property type="match status" value="1"/>
</dbReference>